<sequence>MLSSAWRMYSSTPPPLLPSRRQAARSHAACEASAPQKTAHASGRWRADGSQRLSGHSSGAETWNTCRNPRAATIASRWNPIEAKQIPRPRTSEAAEKSCPLARTRRLPATAYLVCF</sequence>
<dbReference type="AlphaFoldDB" id="A0A0A9DA67"/>
<feature type="region of interest" description="Disordered" evidence="1">
    <location>
        <begin position="1"/>
        <end position="64"/>
    </location>
</feature>
<evidence type="ECO:0000313" key="2">
    <source>
        <dbReference type="EMBL" id="JAD80612.1"/>
    </source>
</evidence>
<dbReference type="EMBL" id="GBRH01217283">
    <property type="protein sequence ID" value="JAD80612.1"/>
    <property type="molecule type" value="Transcribed_RNA"/>
</dbReference>
<proteinExistence type="predicted"/>
<feature type="compositionally biased region" description="Low complexity" evidence="1">
    <location>
        <begin position="25"/>
        <end position="34"/>
    </location>
</feature>
<accession>A0A0A9DA67</accession>
<protein>
    <submittedName>
        <fullName evidence="2">Uncharacterized protein</fullName>
    </submittedName>
</protein>
<reference evidence="2" key="2">
    <citation type="journal article" date="2015" name="Data Brief">
        <title>Shoot transcriptome of the giant reed, Arundo donax.</title>
        <authorList>
            <person name="Barrero R.A."/>
            <person name="Guerrero F.D."/>
            <person name="Moolhuijzen P."/>
            <person name="Goolsby J.A."/>
            <person name="Tidwell J."/>
            <person name="Bellgard S.E."/>
            <person name="Bellgard M.I."/>
        </authorList>
    </citation>
    <scope>NUCLEOTIDE SEQUENCE</scope>
    <source>
        <tissue evidence="2">Shoot tissue taken approximately 20 cm above the soil surface</tissue>
    </source>
</reference>
<evidence type="ECO:0000256" key="1">
    <source>
        <dbReference type="SAM" id="MobiDB-lite"/>
    </source>
</evidence>
<reference evidence="2" key="1">
    <citation type="submission" date="2014-09" db="EMBL/GenBank/DDBJ databases">
        <authorList>
            <person name="Magalhaes I.L.F."/>
            <person name="Oliveira U."/>
            <person name="Santos F.R."/>
            <person name="Vidigal T.H.D.A."/>
            <person name="Brescovit A.D."/>
            <person name="Santos A.J."/>
        </authorList>
    </citation>
    <scope>NUCLEOTIDE SEQUENCE</scope>
    <source>
        <tissue evidence="2">Shoot tissue taken approximately 20 cm above the soil surface</tissue>
    </source>
</reference>
<feature type="compositionally biased region" description="Polar residues" evidence="1">
    <location>
        <begin position="51"/>
        <end position="64"/>
    </location>
</feature>
<organism evidence="2">
    <name type="scientific">Arundo donax</name>
    <name type="common">Giant reed</name>
    <name type="synonym">Donax arundinaceus</name>
    <dbReference type="NCBI Taxonomy" id="35708"/>
    <lineage>
        <taxon>Eukaryota</taxon>
        <taxon>Viridiplantae</taxon>
        <taxon>Streptophyta</taxon>
        <taxon>Embryophyta</taxon>
        <taxon>Tracheophyta</taxon>
        <taxon>Spermatophyta</taxon>
        <taxon>Magnoliopsida</taxon>
        <taxon>Liliopsida</taxon>
        <taxon>Poales</taxon>
        <taxon>Poaceae</taxon>
        <taxon>PACMAD clade</taxon>
        <taxon>Arundinoideae</taxon>
        <taxon>Arundineae</taxon>
        <taxon>Arundo</taxon>
    </lineage>
</organism>
<name>A0A0A9DA67_ARUDO</name>